<gene>
    <name evidence="1" type="ORF">Q8Y70_23805</name>
</gene>
<protein>
    <submittedName>
        <fullName evidence="1">Uncharacterized protein</fullName>
    </submittedName>
</protein>
<dbReference type="EMBL" id="CP137745">
    <property type="protein sequence ID" value="WOZ79982.1"/>
    <property type="molecule type" value="Genomic_DNA"/>
</dbReference>
<accession>A0ABZ0MY84</accession>
<proteinExistence type="predicted"/>
<keyword evidence="1" id="KW-0614">Plasmid</keyword>
<organism evidence="1 2">
    <name type="scientific">Kosakonia sacchari</name>
    <dbReference type="NCBI Taxonomy" id="1158459"/>
    <lineage>
        <taxon>Bacteria</taxon>
        <taxon>Pseudomonadati</taxon>
        <taxon>Pseudomonadota</taxon>
        <taxon>Gammaproteobacteria</taxon>
        <taxon>Enterobacterales</taxon>
        <taxon>Enterobacteriaceae</taxon>
        <taxon>Kosakonia</taxon>
    </lineage>
</organism>
<name>A0ABZ0MY84_9ENTR</name>
<evidence type="ECO:0000313" key="1">
    <source>
        <dbReference type="EMBL" id="WOZ79982.1"/>
    </source>
</evidence>
<dbReference type="Proteomes" id="UP001302368">
    <property type="component" value="Plasmid pKS2022"/>
</dbReference>
<sequence length="314" mass="35289">MTDVTDSPDSSEEGSASLTLRNLPPRLVRFSVAQAKKTNKPRGSYIRDVLEETVGNPVINFMLTSPLVESFDEEAAAGVRVDLAADRDSIQTELSVSQCEAYRTLLGLENDTDLRKILMNNAPFLRTCVRRQYLGRQTLLRGTSLACALFCEMAGQGQELIDHAWKEIFHSAEPDAYNRYRDLVDEIRRMKKLEPLMEGIEHEDDSLHIRIFRPDNHTAGAWQVSVILKGSAPNPGLSSIDVPVFDNRLLIADPGYIGRAGQDPDKWLPGFRFVQRRCRLHLYTAGIKENENPTSLNEVARALATKVDEAFFEL</sequence>
<keyword evidence="2" id="KW-1185">Reference proteome</keyword>
<evidence type="ECO:0000313" key="2">
    <source>
        <dbReference type="Proteomes" id="UP001302368"/>
    </source>
</evidence>
<dbReference type="RefSeq" id="WP_305737704.1">
    <property type="nucleotide sequence ID" value="NZ_CP137745.1"/>
</dbReference>
<reference evidence="1 2" key="1">
    <citation type="submission" date="2023-10" db="EMBL/GenBank/DDBJ databases">
        <title>Genome sequencing of the isolated polysaccharide-producing bacterium Kosakonia sacchari KS2022.</title>
        <authorList>
            <person name="Yi X."/>
        </authorList>
    </citation>
    <scope>NUCLEOTIDE SEQUENCE [LARGE SCALE GENOMIC DNA]</scope>
    <source>
        <strain evidence="1 2">KS2022</strain>
        <plasmid evidence="1 2">pKS2022</plasmid>
    </source>
</reference>
<geneLocation type="plasmid" evidence="1 2">
    <name>pKS2022</name>
</geneLocation>